<protein>
    <submittedName>
        <fullName evidence="1">Uncharacterized protein</fullName>
    </submittedName>
</protein>
<reference evidence="1 2" key="1">
    <citation type="submission" date="2011-10" db="EMBL/GenBank/DDBJ databases">
        <title>Metabolic and evolutionary patterns in the extreme acidophile Ferroplasma acidiphilum.</title>
        <authorList>
            <person name="Golyshina O.V."/>
            <person name="Kozyavkin S.A."/>
            <person name="Tatusov R.L."/>
            <person name="Slesarev A.I."/>
            <person name="Golyshin P.N."/>
        </authorList>
    </citation>
    <scope>NUCLEOTIDE SEQUENCE [LARGE SCALE GENOMIC DNA]</scope>
    <source>
        <strain evidence="2">Y</strain>
    </source>
</reference>
<dbReference type="Proteomes" id="UP000192050">
    <property type="component" value="Chromosome"/>
</dbReference>
<organism evidence="1 2">
    <name type="scientific">Ferroplasma acidiphilum</name>
    <dbReference type="NCBI Taxonomy" id="74969"/>
    <lineage>
        <taxon>Archaea</taxon>
        <taxon>Methanobacteriati</taxon>
        <taxon>Thermoplasmatota</taxon>
        <taxon>Thermoplasmata</taxon>
        <taxon>Thermoplasmatales</taxon>
        <taxon>Ferroplasmaceae</taxon>
        <taxon>Ferroplasma</taxon>
    </lineage>
</organism>
<dbReference type="AlphaFoldDB" id="A0A1V0N3I7"/>
<name>A0A1V0N3I7_9ARCH</name>
<proteinExistence type="predicted"/>
<evidence type="ECO:0000313" key="2">
    <source>
        <dbReference type="Proteomes" id="UP000192050"/>
    </source>
</evidence>
<dbReference type="KEGG" id="fai:FAD_0770"/>
<dbReference type="EMBL" id="CP015363">
    <property type="protein sequence ID" value="ARD84674.1"/>
    <property type="molecule type" value="Genomic_DNA"/>
</dbReference>
<evidence type="ECO:0000313" key="1">
    <source>
        <dbReference type="EMBL" id="ARD84674.1"/>
    </source>
</evidence>
<keyword evidence="2" id="KW-1185">Reference proteome</keyword>
<sequence>MCRILCKLHIKAVSLHFQIYWHGNPLRERSAIGRLTAGNNPYQSFQMITLPSPVEQPKTQSM</sequence>
<accession>A0A1V0N3I7</accession>
<gene>
    <name evidence="1" type="ORF">FAD_0770</name>
</gene>